<reference evidence="3" key="1">
    <citation type="submission" date="2024-07" db="EMBL/GenBank/DDBJ databases">
        <authorList>
            <person name="Kim Y.J."/>
            <person name="Jeong J.Y."/>
        </authorList>
    </citation>
    <scope>NUCLEOTIDE SEQUENCE</scope>
    <source>
        <strain evidence="3">GIHE-MW2</strain>
    </source>
</reference>
<feature type="chain" id="PRO_5043739608" description="DUF4352 domain-containing protein" evidence="2">
    <location>
        <begin position="23"/>
        <end position="230"/>
    </location>
</feature>
<sequence>MRINPTVILTLLLLGMMFAAGATSAQLGLKLGTDALKEITQPEISPTRNRKEQEEGLGKGNAISFLSEDKILQRVKAIEEGKVPAEKSPENKAEAKKPDKAAAEPEKAPEPKKAEGNFPLTSKSQDVTLNINSVQKDGSWLIMDVSLKNDSDRSVQFLYSFLNITDEQGRALSATTEGLPGELPADQKNYSGKIKISTALLDNAKQLSLTLTDYPDQQLQLQLANIPVVR</sequence>
<feature type="compositionally biased region" description="Basic and acidic residues" evidence="1">
    <location>
        <begin position="82"/>
        <end position="115"/>
    </location>
</feature>
<feature type="region of interest" description="Disordered" evidence="1">
    <location>
        <begin position="82"/>
        <end position="120"/>
    </location>
</feature>
<dbReference type="AlphaFoldDB" id="A0AAU8JF19"/>
<proteinExistence type="predicted"/>
<feature type="signal peptide" evidence="2">
    <location>
        <begin position="1"/>
        <end position="22"/>
    </location>
</feature>
<dbReference type="EMBL" id="CP159837">
    <property type="protein sequence ID" value="XCM36765.1"/>
    <property type="molecule type" value="Genomic_DNA"/>
</dbReference>
<feature type="region of interest" description="Disordered" evidence="1">
    <location>
        <begin position="40"/>
        <end position="59"/>
    </location>
</feature>
<keyword evidence="2" id="KW-0732">Signal</keyword>
<protein>
    <recommendedName>
        <fullName evidence="4">DUF4352 domain-containing protein</fullName>
    </recommendedName>
</protein>
<evidence type="ECO:0000313" key="3">
    <source>
        <dbReference type="EMBL" id="XCM36765.1"/>
    </source>
</evidence>
<name>A0AAU8JF19_9CYAN</name>
<organism evidence="3">
    <name type="scientific">Planktothricoides raciborskii GIHE-MW2</name>
    <dbReference type="NCBI Taxonomy" id="2792601"/>
    <lineage>
        <taxon>Bacteria</taxon>
        <taxon>Bacillati</taxon>
        <taxon>Cyanobacteriota</taxon>
        <taxon>Cyanophyceae</taxon>
        <taxon>Oscillatoriophycideae</taxon>
        <taxon>Oscillatoriales</taxon>
        <taxon>Oscillatoriaceae</taxon>
        <taxon>Planktothricoides</taxon>
    </lineage>
</organism>
<evidence type="ECO:0000256" key="1">
    <source>
        <dbReference type="SAM" id="MobiDB-lite"/>
    </source>
</evidence>
<evidence type="ECO:0008006" key="4">
    <source>
        <dbReference type="Google" id="ProtNLM"/>
    </source>
</evidence>
<accession>A0AAU8JF19</accession>
<gene>
    <name evidence="3" type="ORF">ABWT76_005543</name>
</gene>
<evidence type="ECO:0000256" key="2">
    <source>
        <dbReference type="SAM" id="SignalP"/>
    </source>
</evidence>
<dbReference type="RefSeq" id="WP_054469279.1">
    <property type="nucleotide sequence ID" value="NZ_CP159837.1"/>
</dbReference>